<comment type="caution">
    <text evidence="1">The sequence shown here is derived from an EMBL/GenBank/DDBJ whole genome shotgun (WGS) entry which is preliminary data.</text>
</comment>
<reference evidence="1 2" key="1">
    <citation type="journal article" date="2012" name="J. Bacteriol.">
        <title>Draft Genome Sequence of the Extremely Halophilic Archaeon Halogranum salarium B-1T.</title>
        <authorList>
            <person name="Kim K.K."/>
            <person name="Lee K.C."/>
            <person name="Lee J.S."/>
        </authorList>
    </citation>
    <scope>NUCLEOTIDE SEQUENCE [LARGE SCALE GENOMIC DNA]</scope>
    <source>
        <strain evidence="1 2">B-1</strain>
    </source>
</reference>
<accession>J3JER9</accession>
<evidence type="ECO:0000313" key="1">
    <source>
        <dbReference type="EMBL" id="EJN58606.1"/>
    </source>
</evidence>
<dbReference type="EMBL" id="ALJD01000008">
    <property type="protein sequence ID" value="EJN58606.1"/>
    <property type="molecule type" value="Genomic_DNA"/>
</dbReference>
<organism evidence="1 2">
    <name type="scientific">Halogranum salarium B-1</name>
    <dbReference type="NCBI Taxonomy" id="1210908"/>
    <lineage>
        <taxon>Archaea</taxon>
        <taxon>Methanobacteriati</taxon>
        <taxon>Methanobacteriota</taxon>
        <taxon>Stenosarchaea group</taxon>
        <taxon>Halobacteria</taxon>
        <taxon>Halobacteriales</taxon>
        <taxon>Haloferacaceae</taxon>
    </lineage>
</organism>
<gene>
    <name evidence="1" type="ORF">HSB1_30840</name>
</gene>
<name>J3JER9_9EURY</name>
<proteinExistence type="predicted"/>
<dbReference type="AlphaFoldDB" id="J3JER9"/>
<sequence>MCFVVSLLMPSDHVHHEQPCTSLSAPHLPVLRDGSSEHRCL</sequence>
<dbReference type="Proteomes" id="UP000007813">
    <property type="component" value="Unassembled WGS sequence"/>
</dbReference>
<protein>
    <submittedName>
        <fullName evidence="1">Uncharacterized protein</fullName>
    </submittedName>
</protein>
<evidence type="ECO:0000313" key="2">
    <source>
        <dbReference type="Proteomes" id="UP000007813"/>
    </source>
</evidence>